<dbReference type="Gramene" id="AUR62000509-RA">
    <property type="protein sequence ID" value="AUR62000509-RA:cds"/>
    <property type="gene ID" value="AUR62000509"/>
</dbReference>
<accession>A0A803KNA3</accession>
<keyword evidence="2" id="KW-1185">Reference proteome</keyword>
<reference evidence="1" key="1">
    <citation type="journal article" date="2017" name="Nature">
        <title>The genome of Chenopodium quinoa.</title>
        <authorList>
            <person name="Jarvis D.E."/>
            <person name="Ho Y.S."/>
            <person name="Lightfoot D.J."/>
            <person name="Schmoeckel S.M."/>
            <person name="Li B."/>
            <person name="Borm T.J.A."/>
            <person name="Ohyanagi H."/>
            <person name="Mineta K."/>
            <person name="Michell C.T."/>
            <person name="Saber N."/>
            <person name="Kharbatia N.M."/>
            <person name="Rupper R.R."/>
            <person name="Sharp A.R."/>
            <person name="Dally N."/>
            <person name="Boughton B.A."/>
            <person name="Woo Y.H."/>
            <person name="Gao G."/>
            <person name="Schijlen E.G.W.M."/>
            <person name="Guo X."/>
            <person name="Momin A.A."/>
            <person name="Negrao S."/>
            <person name="Al-Babili S."/>
            <person name="Gehring C."/>
            <person name="Roessner U."/>
            <person name="Jung C."/>
            <person name="Murphy K."/>
            <person name="Arold S.T."/>
            <person name="Gojobori T."/>
            <person name="van der Linden C.G."/>
            <person name="van Loo E.N."/>
            <person name="Jellen E.N."/>
            <person name="Maughan P.J."/>
            <person name="Tester M."/>
        </authorList>
    </citation>
    <scope>NUCLEOTIDE SEQUENCE [LARGE SCALE GENOMIC DNA]</scope>
    <source>
        <strain evidence="1">cv. PI 614886</strain>
    </source>
</reference>
<dbReference type="EnsemblPlants" id="AUR62000509-RA">
    <property type="protein sequence ID" value="AUR62000509-RA:cds"/>
    <property type="gene ID" value="AUR62000509"/>
</dbReference>
<evidence type="ECO:0000313" key="1">
    <source>
        <dbReference type="EnsemblPlants" id="AUR62000509-RA:cds"/>
    </source>
</evidence>
<proteinExistence type="predicted"/>
<dbReference type="AlphaFoldDB" id="A0A803KNA3"/>
<evidence type="ECO:0000313" key="2">
    <source>
        <dbReference type="Proteomes" id="UP000596660"/>
    </source>
</evidence>
<sequence>MSVVMLCNHLELEVSIQITYLDTANAPLPIVESVLLFMAICFAELALSYCLSLDIGIHVLISLCVNGIVYRLMTCGATLEEKRVDKIYRMQIYKGGLFKTAIEHKEKTCYFSQQSIMRLVIKMCGCNHLELEIDCYEKIMECVTIFSDV</sequence>
<dbReference type="Proteomes" id="UP000596660">
    <property type="component" value="Unplaced"/>
</dbReference>
<reference evidence="1" key="2">
    <citation type="submission" date="2021-03" db="UniProtKB">
        <authorList>
            <consortium name="EnsemblPlants"/>
        </authorList>
    </citation>
    <scope>IDENTIFICATION</scope>
</reference>
<protein>
    <submittedName>
        <fullName evidence="1">Uncharacterized protein</fullName>
    </submittedName>
</protein>
<organism evidence="1 2">
    <name type="scientific">Chenopodium quinoa</name>
    <name type="common">Quinoa</name>
    <dbReference type="NCBI Taxonomy" id="63459"/>
    <lineage>
        <taxon>Eukaryota</taxon>
        <taxon>Viridiplantae</taxon>
        <taxon>Streptophyta</taxon>
        <taxon>Embryophyta</taxon>
        <taxon>Tracheophyta</taxon>
        <taxon>Spermatophyta</taxon>
        <taxon>Magnoliopsida</taxon>
        <taxon>eudicotyledons</taxon>
        <taxon>Gunneridae</taxon>
        <taxon>Pentapetalae</taxon>
        <taxon>Caryophyllales</taxon>
        <taxon>Chenopodiaceae</taxon>
        <taxon>Chenopodioideae</taxon>
        <taxon>Atripliceae</taxon>
        <taxon>Chenopodium</taxon>
    </lineage>
</organism>
<name>A0A803KNA3_CHEQI</name>